<name>A0A120KN74_9BACT</name>
<dbReference type="PANTHER" id="PTHR45586">
    <property type="entry name" value="TPR REPEAT-CONTAINING PROTEIN PA4667"/>
    <property type="match status" value="1"/>
</dbReference>
<dbReference type="Gene3D" id="1.25.40.10">
    <property type="entry name" value="Tetratricopeptide repeat domain"/>
    <property type="match status" value="2"/>
</dbReference>
<reference evidence="6" key="1">
    <citation type="submission" date="2016-02" db="EMBL/GenBank/DDBJ databases">
        <authorList>
            <person name="Holder M.E."/>
            <person name="Ajami N.J."/>
            <person name="Petrosino J.F."/>
        </authorList>
    </citation>
    <scope>NUCLEOTIDE SEQUENCE [LARGE SCALE GENOMIC DNA]</scope>
    <source>
        <strain evidence="6">DSM 12838</strain>
    </source>
</reference>
<dbReference type="PROSITE" id="PS51257">
    <property type="entry name" value="PROKAR_LIPOPROTEIN"/>
    <property type="match status" value="1"/>
</dbReference>
<feature type="repeat" description="TPR" evidence="3">
    <location>
        <begin position="179"/>
        <end position="212"/>
    </location>
</feature>
<dbReference type="InterPro" id="IPR051012">
    <property type="entry name" value="CellSynth/LPSAsmb/PSIAsmb"/>
</dbReference>
<sequence length="564" mass="62715">MSRIICLFLLAGLCACAGHPAPQHFEGVPIEPPVSDTPDAQAIYSYLASWAYARDQKPEAAAQAMEKAVSLAPSPELYAELGHLYWRNSRFPDAIRVLRQGLDAFPESYSLLGLLAKTYAAQKRFDDAVLTLDEYLAGNPRAPQRLDILHEAAAYRMEQHRFDDAADRLSAIPKDQATAVTHFLLGKALAGLGLLDRAVAHLRRAVTAEPEYFDAWVELGLTHESRKNYIEAERAFSHLLESGSDNPQIVLKVADINLKLNDPDRALAVVRQYPEDLDLILEAAGLFISQGFPEHAAQILEPLASREPIPADALFQLALLEYEGRENPAGALTYLEAIPAAHPHYERGLLFRVHLLFQTGREQDARTLCREAIGKFPGQPDFPLLLAELDERAGDTQAALETLLKAAGTWPKDTAVLYRLGLLHDRMGHRDLAFAVMEKVIMADPEHADALNFLGYTLADEGRDLERAETLIENALRIKPDNGYYIDSLAWVYFRQGEIRRAWQEIKRAVRFVETDPVIWEHYGDIAAALGLPGEAHKGYSRALKLEGDNAPGVRAKLDGLDKK</sequence>
<dbReference type="Proteomes" id="UP000063964">
    <property type="component" value="Chromosome"/>
</dbReference>
<keyword evidence="4" id="KW-0732">Signal</keyword>
<evidence type="ECO:0000256" key="3">
    <source>
        <dbReference type="PROSITE-ProRule" id="PRU00339"/>
    </source>
</evidence>
<gene>
    <name evidence="5" type="ORF">AXF15_09310</name>
</gene>
<dbReference type="SUPFAM" id="SSF48452">
    <property type="entry name" value="TPR-like"/>
    <property type="match status" value="2"/>
</dbReference>
<dbReference type="STRING" id="888061.AXF15_09310"/>
<feature type="signal peptide" evidence="4">
    <location>
        <begin position="1"/>
        <end position="17"/>
    </location>
</feature>
<accession>A0A120KN74</accession>
<dbReference type="InterPro" id="IPR019734">
    <property type="entry name" value="TPR_rpt"/>
</dbReference>
<dbReference type="KEGG" id="doa:AXF15_09310"/>
<dbReference type="SMART" id="SM00028">
    <property type="entry name" value="TPR"/>
    <property type="match status" value="9"/>
</dbReference>
<dbReference type="PROSITE" id="PS50005">
    <property type="entry name" value="TPR"/>
    <property type="match status" value="3"/>
</dbReference>
<keyword evidence="1" id="KW-0677">Repeat</keyword>
<protein>
    <submittedName>
        <fullName evidence="5">Uncharacterized protein</fullName>
    </submittedName>
</protein>
<dbReference type="Pfam" id="PF13432">
    <property type="entry name" value="TPR_16"/>
    <property type="match status" value="4"/>
</dbReference>
<evidence type="ECO:0000256" key="2">
    <source>
        <dbReference type="ARBA" id="ARBA00022803"/>
    </source>
</evidence>
<dbReference type="InterPro" id="IPR011990">
    <property type="entry name" value="TPR-like_helical_dom_sf"/>
</dbReference>
<dbReference type="RefSeq" id="WP_066606428.1">
    <property type="nucleotide sequence ID" value="NZ_CP014230.1"/>
</dbReference>
<dbReference type="Pfam" id="PF13181">
    <property type="entry name" value="TPR_8"/>
    <property type="match status" value="1"/>
</dbReference>
<organism evidence="5 6">
    <name type="scientific">Desulfomicrobium orale DSM 12838</name>
    <dbReference type="NCBI Taxonomy" id="888061"/>
    <lineage>
        <taxon>Bacteria</taxon>
        <taxon>Pseudomonadati</taxon>
        <taxon>Thermodesulfobacteriota</taxon>
        <taxon>Desulfovibrionia</taxon>
        <taxon>Desulfovibrionales</taxon>
        <taxon>Desulfomicrobiaceae</taxon>
        <taxon>Desulfomicrobium</taxon>
    </lineage>
</organism>
<dbReference type="Pfam" id="PF14559">
    <property type="entry name" value="TPR_19"/>
    <property type="match status" value="1"/>
</dbReference>
<feature type="repeat" description="TPR" evidence="3">
    <location>
        <begin position="75"/>
        <end position="108"/>
    </location>
</feature>
<evidence type="ECO:0000256" key="4">
    <source>
        <dbReference type="SAM" id="SignalP"/>
    </source>
</evidence>
<keyword evidence="6" id="KW-1185">Reference proteome</keyword>
<dbReference type="PANTHER" id="PTHR45586:SF1">
    <property type="entry name" value="LIPOPOLYSACCHARIDE ASSEMBLY PROTEIN B"/>
    <property type="match status" value="1"/>
</dbReference>
<feature type="repeat" description="TPR" evidence="3">
    <location>
        <begin position="414"/>
        <end position="447"/>
    </location>
</feature>
<keyword evidence="2 3" id="KW-0802">TPR repeat</keyword>
<evidence type="ECO:0000256" key="1">
    <source>
        <dbReference type="ARBA" id="ARBA00022737"/>
    </source>
</evidence>
<evidence type="ECO:0000313" key="6">
    <source>
        <dbReference type="Proteomes" id="UP000063964"/>
    </source>
</evidence>
<proteinExistence type="predicted"/>
<feature type="chain" id="PRO_5007167252" evidence="4">
    <location>
        <begin position="18"/>
        <end position="564"/>
    </location>
</feature>
<dbReference type="EMBL" id="CP014230">
    <property type="protein sequence ID" value="AMD93275.1"/>
    <property type="molecule type" value="Genomic_DNA"/>
</dbReference>
<evidence type="ECO:0000313" key="5">
    <source>
        <dbReference type="EMBL" id="AMD93275.1"/>
    </source>
</evidence>
<dbReference type="AlphaFoldDB" id="A0A120KN74"/>